<proteinExistence type="inferred from homology"/>
<dbReference type="GO" id="GO:0016740">
    <property type="term" value="F:transferase activity"/>
    <property type="evidence" value="ECO:0007669"/>
    <property type="project" value="UniProtKB-KW"/>
</dbReference>
<feature type="compositionally biased region" description="Low complexity" evidence="15">
    <location>
        <begin position="268"/>
        <end position="281"/>
    </location>
</feature>
<dbReference type="InterPro" id="IPR019786">
    <property type="entry name" value="Zinc_finger_PHD-type_CS"/>
</dbReference>
<comment type="subunit">
    <text evidence="14">Component of an histone acetyltransferase complex. Interacts with H3K4me3 and to a lesser extent with H3K4me2.</text>
</comment>
<dbReference type="InterPro" id="IPR024610">
    <property type="entry name" value="ING_N_histone-binding"/>
</dbReference>
<dbReference type="InterPro" id="IPR013083">
    <property type="entry name" value="Znf_RING/FYVE/PHD"/>
</dbReference>
<feature type="site" description="Histone H3K4me3 binding" evidence="11">
    <location>
        <position position="363"/>
    </location>
</feature>
<protein>
    <recommendedName>
        <fullName evidence="14">Chromatin modification-related protein</fullName>
    </recommendedName>
</protein>
<dbReference type="Gene3D" id="6.10.140.1740">
    <property type="match status" value="1"/>
</dbReference>
<dbReference type="CDD" id="cd15505">
    <property type="entry name" value="PHD_ING"/>
    <property type="match status" value="1"/>
</dbReference>
<feature type="region of interest" description="Disordered" evidence="15">
    <location>
        <begin position="335"/>
        <end position="356"/>
    </location>
</feature>
<evidence type="ECO:0000256" key="5">
    <source>
        <dbReference type="ARBA" id="ARBA00022771"/>
    </source>
</evidence>
<dbReference type="SUPFAM" id="SSF57903">
    <property type="entry name" value="FYVE/PHD zinc finger"/>
    <property type="match status" value="1"/>
</dbReference>
<evidence type="ECO:0000313" key="17">
    <source>
        <dbReference type="EMBL" id="PAV21020.1"/>
    </source>
</evidence>
<dbReference type="OrthoDB" id="5411773at2759"/>
<evidence type="ECO:0000256" key="12">
    <source>
        <dbReference type="PIRSR" id="PIRSR628651-51"/>
    </source>
</evidence>
<dbReference type="InterPro" id="IPR001965">
    <property type="entry name" value="Znf_PHD"/>
</dbReference>
<dbReference type="AlphaFoldDB" id="A0A286UN77"/>
<keyword evidence="3" id="KW-0341">Growth regulation</keyword>
<dbReference type="PANTHER" id="PTHR10333:SF103">
    <property type="entry name" value="INHIBITOR OF GROWTH PROTEIN 3"/>
    <property type="match status" value="1"/>
</dbReference>
<gene>
    <name evidence="17" type="ORF">PNOK_0364700</name>
</gene>
<comment type="subcellular location">
    <subcellularLocation>
        <location evidence="1 14">Nucleus</location>
    </subcellularLocation>
</comment>
<dbReference type="STRING" id="2282107.A0A286UN77"/>
<evidence type="ECO:0000259" key="16">
    <source>
        <dbReference type="PROSITE" id="PS50016"/>
    </source>
</evidence>
<comment type="similarity">
    <text evidence="2 14">Belongs to the ING family.</text>
</comment>
<accession>A0A286UN77</accession>
<dbReference type="SMART" id="SM00249">
    <property type="entry name" value="PHD"/>
    <property type="match status" value="1"/>
</dbReference>
<reference evidence="17 18" key="1">
    <citation type="journal article" date="2017" name="Mol. Ecol.">
        <title>Comparative and population genomic landscape of Phellinus noxius: A hypervariable fungus causing root rot in trees.</title>
        <authorList>
            <person name="Chung C.L."/>
            <person name="Lee T.J."/>
            <person name="Akiba M."/>
            <person name="Lee H.H."/>
            <person name="Kuo T.H."/>
            <person name="Liu D."/>
            <person name="Ke H.M."/>
            <person name="Yokoi T."/>
            <person name="Roa M.B."/>
            <person name="Lu M.J."/>
            <person name="Chang Y.Y."/>
            <person name="Ann P.J."/>
            <person name="Tsai J.N."/>
            <person name="Chen C.Y."/>
            <person name="Tzean S.S."/>
            <person name="Ota Y."/>
            <person name="Hattori T."/>
            <person name="Sahashi N."/>
            <person name="Liou R.F."/>
            <person name="Kikuchi T."/>
            <person name="Tsai I.J."/>
        </authorList>
    </citation>
    <scope>NUCLEOTIDE SEQUENCE [LARGE SCALE GENOMIC DNA]</scope>
    <source>
        <strain evidence="17 18">FFPRI411160</strain>
    </source>
</reference>
<dbReference type="InterPro" id="IPR011011">
    <property type="entry name" value="Znf_FYVE_PHD"/>
</dbReference>
<dbReference type="InParanoid" id="A0A286UN77"/>
<evidence type="ECO:0000256" key="13">
    <source>
        <dbReference type="PROSITE-ProRule" id="PRU00146"/>
    </source>
</evidence>
<comment type="caution">
    <text evidence="17">The sequence shown here is derived from an EMBL/GenBank/DDBJ whole genome shotgun (WGS) entry which is preliminary data.</text>
</comment>
<dbReference type="GO" id="GO:0000785">
    <property type="term" value="C:chromatin"/>
    <property type="evidence" value="ECO:0007669"/>
    <property type="project" value="UniProtKB-ARBA"/>
</dbReference>
<feature type="compositionally biased region" description="Low complexity" evidence="15">
    <location>
        <begin position="65"/>
        <end position="87"/>
    </location>
</feature>
<feature type="site" description="Histone H3K4me3 binding" evidence="11">
    <location>
        <position position="374"/>
    </location>
</feature>
<dbReference type="GO" id="GO:0008270">
    <property type="term" value="F:zinc ion binding"/>
    <property type="evidence" value="ECO:0007669"/>
    <property type="project" value="UniProtKB-KW"/>
</dbReference>
<evidence type="ECO:0000256" key="2">
    <source>
        <dbReference type="ARBA" id="ARBA00010210"/>
    </source>
</evidence>
<feature type="domain" description="PHD-type" evidence="16">
    <location>
        <begin position="361"/>
        <end position="410"/>
    </location>
</feature>
<evidence type="ECO:0000256" key="9">
    <source>
        <dbReference type="ARBA" id="ARBA00023163"/>
    </source>
</evidence>
<feature type="binding site" evidence="12">
    <location>
        <position position="404"/>
    </location>
    <ligand>
        <name>Zn(2+)</name>
        <dbReference type="ChEBI" id="CHEBI:29105"/>
        <label>2</label>
    </ligand>
</feature>
<keyword evidence="10 14" id="KW-0539">Nucleus</keyword>
<dbReference type="InterPro" id="IPR019787">
    <property type="entry name" value="Znf_PHD-finger"/>
</dbReference>
<dbReference type="GO" id="GO:0005634">
    <property type="term" value="C:nucleus"/>
    <property type="evidence" value="ECO:0007669"/>
    <property type="project" value="UniProtKB-SubCell"/>
</dbReference>
<dbReference type="InterPro" id="IPR028651">
    <property type="entry name" value="ING_fam"/>
</dbReference>
<evidence type="ECO:0000256" key="10">
    <source>
        <dbReference type="ARBA" id="ARBA00023242"/>
    </source>
</evidence>
<keyword evidence="5 13" id="KW-0863">Zinc-finger</keyword>
<dbReference type="PROSITE" id="PS50016">
    <property type="entry name" value="ZF_PHD_2"/>
    <property type="match status" value="1"/>
</dbReference>
<feature type="site" description="Histone H3K4me3 binding" evidence="11">
    <location>
        <position position="386"/>
    </location>
</feature>
<feature type="binding site" evidence="12">
    <location>
        <position position="391"/>
    </location>
    <ligand>
        <name>Zn(2+)</name>
        <dbReference type="ChEBI" id="CHEBI:29105"/>
        <label>1</label>
    </ligand>
</feature>
<evidence type="ECO:0000313" key="18">
    <source>
        <dbReference type="Proteomes" id="UP000217199"/>
    </source>
</evidence>
<evidence type="ECO:0000256" key="8">
    <source>
        <dbReference type="ARBA" id="ARBA00023015"/>
    </source>
</evidence>
<keyword evidence="4 12" id="KW-0479">Metal-binding</keyword>
<keyword evidence="8" id="KW-0805">Transcription regulation</keyword>
<evidence type="ECO:0000256" key="3">
    <source>
        <dbReference type="ARBA" id="ARBA00022604"/>
    </source>
</evidence>
<dbReference type="EMBL" id="NBII01000003">
    <property type="protein sequence ID" value="PAV21020.1"/>
    <property type="molecule type" value="Genomic_DNA"/>
</dbReference>
<dbReference type="CDD" id="cd16858">
    <property type="entry name" value="ING_ING3_Yng2p"/>
    <property type="match status" value="1"/>
</dbReference>
<evidence type="ECO:0000256" key="11">
    <source>
        <dbReference type="PIRSR" id="PIRSR628651-50"/>
    </source>
</evidence>
<dbReference type="GO" id="GO:0006325">
    <property type="term" value="P:chromatin organization"/>
    <property type="evidence" value="ECO:0007669"/>
    <property type="project" value="UniProtKB-KW"/>
</dbReference>
<keyword evidence="9" id="KW-0804">Transcription</keyword>
<keyword evidence="7 14" id="KW-0156">Chromatin regulator</keyword>
<dbReference type="Proteomes" id="UP000217199">
    <property type="component" value="Unassembled WGS sequence"/>
</dbReference>
<dbReference type="FunCoup" id="A0A286UN77">
    <property type="interactions" value="103"/>
</dbReference>
<feature type="binding site" evidence="12">
    <location>
        <position position="382"/>
    </location>
    <ligand>
        <name>Zn(2+)</name>
        <dbReference type="ChEBI" id="CHEBI:29105"/>
        <label>2</label>
    </ligand>
</feature>
<dbReference type="Gene3D" id="3.30.40.10">
    <property type="entry name" value="Zinc/RING finger domain, C3HC4 (zinc finger)"/>
    <property type="match status" value="1"/>
</dbReference>
<feature type="compositionally biased region" description="Gly residues" evidence="15">
    <location>
        <begin position="306"/>
        <end position="317"/>
    </location>
</feature>
<feature type="binding site" evidence="12">
    <location>
        <position position="364"/>
    </location>
    <ligand>
        <name>Zn(2+)</name>
        <dbReference type="ChEBI" id="CHEBI:29105"/>
        <label>1</label>
    </ligand>
</feature>
<feature type="binding site" evidence="12">
    <location>
        <position position="407"/>
    </location>
    <ligand>
        <name>Zn(2+)</name>
        <dbReference type="ChEBI" id="CHEBI:29105"/>
        <label>2</label>
    </ligand>
</feature>
<comment type="function">
    <text evidence="14">Component of an histone acetyltransferase complex.</text>
</comment>
<evidence type="ECO:0000256" key="4">
    <source>
        <dbReference type="ARBA" id="ARBA00022723"/>
    </source>
</evidence>
<dbReference type="Pfam" id="PF12998">
    <property type="entry name" value="ING"/>
    <property type="match status" value="1"/>
</dbReference>
<feature type="binding site" evidence="12">
    <location>
        <position position="366"/>
    </location>
    <ligand>
        <name>Zn(2+)</name>
        <dbReference type="ChEBI" id="CHEBI:29105"/>
        <label>1</label>
    </ligand>
</feature>
<keyword evidence="6 12" id="KW-0862">Zinc</keyword>
<feature type="binding site" evidence="12">
    <location>
        <position position="377"/>
    </location>
    <ligand>
        <name>Zn(2+)</name>
        <dbReference type="ChEBI" id="CHEBI:29105"/>
        <label>2</label>
    </ligand>
</feature>
<evidence type="ECO:0000256" key="15">
    <source>
        <dbReference type="SAM" id="MobiDB-lite"/>
    </source>
</evidence>
<evidence type="ECO:0000256" key="6">
    <source>
        <dbReference type="ARBA" id="ARBA00022833"/>
    </source>
</evidence>
<comment type="domain">
    <text evidence="14">The PHD-type zinc finger mediates the binding to H3K4me3.</text>
</comment>
<dbReference type="SMART" id="SM01408">
    <property type="entry name" value="ING"/>
    <property type="match status" value="1"/>
</dbReference>
<feature type="region of interest" description="Disordered" evidence="15">
    <location>
        <begin position="64"/>
        <end position="88"/>
    </location>
</feature>
<sequence length="423" mass="43244">MSSISAANHEEAAQLAAEFISSLDNLPNEVQYLLAEIRHKETRAQEIQAEIQKDTNRYIRHALKSSNSNNNNNSSNNNTNTNGNASSKDALIPGRVAAAYTELEQLANEKVSIAAQLVSALTRVNARLEHDLARVVQLSGEVPQEQYEVRGGYVVGPLAPTSAGVSAGVNGTGAGGAVGGATGAGLGSMSSMSNVLGGVGVGGSGMYPSGGNAMAARSVREVQETLRASITNELAAVAAASSTATSASAAVHSGSGQGSQKRRRLNTSGVVASASIGASRAHTPQGRSRLNAAHASPSPMPAVTGSRGGGGGAGGRRGITPAAAAAATVLVGDEDADGDQDADADGEVEDPEESGDAEDKELYCYCQKMSYGEMIGCDNDSCPYQWFHLGCVGLKAPLPDHWYCDECLKSLGGGGGGRKGRRK</sequence>
<feature type="site" description="Histone H3K4me3 binding" evidence="11">
    <location>
        <position position="378"/>
    </location>
</feature>
<dbReference type="PROSITE" id="PS01359">
    <property type="entry name" value="ZF_PHD_1"/>
    <property type="match status" value="1"/>
</dbReference>
<evidence type="ECO:0000256" key="1">
    <source>
        <dbReference type="ARBA" id="ARBA00004123"/>
    </source>
</evidence>
<evidence type="ECO:0000256" key="7">
    <source>
        <dbReference type="ARBA" id="ARBA00022853"/>
    </source>
</evidence>
<organism evidence="17 18">
    <name type="scientific">Pyrrhoderma noxium</name>
    <dbReference type="NCBI Taxonomy" id="2282107"/>
    <lineage>
        <taxon>Eukaryota</taxon>
        <taxon>Fungi</taxon>
        <taxon>Dikarya</taxon>
        <taxon>Basidiomycota</taxon>
        <taxon>Agaricomycotina</taxon>
        <taxon>Agaricomycetes</taxon>
        <taxon>Hymenochaetales</taxon>
        <taxon>Hymenochaetaceae</taxon>
        <taxon>Pyrrhoderma</taxon>
    </lineage>
</organism>
<name>A0A286UN77_9AGAM</name>
<evidence type="ECO:0000256" key="14">
    <source>
        <dbReference type="RuleBase" id="RU361213"/>
    </source>
</evidence>
<keyword evidence="18" id="KW-1185">Reference proteome</keyword>
<dbReference type="PANTHER" id="PTHR10333">
    <property type="entry name" value="INHIBITOR OF GROWTH PROTEIN"/>
    <property type="match status" value="1"/>
</dbReference>
<feature type="region of interest" description="Disordered" evidence="15">
    <location>
        <begin position="246"/>
        <end position="318"/>
    </location>
</feature>
<feature type="binding site" evidence="12">
    <location>
        <position position="388"/>
    </location>
    <ligand>
        <name>Zn(2+)</name>
        <dbReference type="ChEBI" id="CHEBI:29105"/>
        <label>1</label>
    </ligand>
</feature>